<dbReference type="GO" id="GO:0009908">
    <property type="term" value="P:flower development"/>
    <property type="evidence" value="ECO:0007669"/>
    <property type="project" value="UniProtKB-KW"/>
</dbReference>
<protein>
    <submittedName>
        <fullName evidence="7">Uncharacterized protein</fullName>
    </submittedName>
</protein>
<accession>A0A8X9A7X5</accession>
<dbReference type="AlphaFoldDB" id="A0A8X9A7X5"/>
<keyword evidence="8" id="KW-1185">Reference proteome</keyword>
<name>A0A8X9A7X5_SALSN</name>
<dbReference type="InterPro" id="IPR040353">
    <property type="entry name" value="FLX/FLX-like"/>
</dbReference>
<feature type="coiled-coil region" evidence="6">
    <location>
        <begin position="50"/>
        <end position="91"/>
    </location>
</feature>
<reference evidence="7" key="2">
    <citation type="submission" date="2020-08" db="EMBL/GenBank/DDBJ databases">
        <title>Plant Genome Project.</title>
        <authorList>
            <person name="Zhang R.-G."/>
        </authorList>
    </citation>
    <scope>NUCLEOTIDE SEQUENCE</scope>
    <source>
        <strain evidence="7">Huo1</strain>
        <tissue evidence="7">Leaf</tissue>
    </source>
</reference>
<dbReference type="Proteomes" id="UP000298416">
    <property type="component" value="Unassembled WGS sequence"/>
</dbReference>
<evidence type="ECO:0000256" key="2">
    <source>
        <dbReference type="ARBA" id="ARBA00022473"/>
    </source>
</evidence>
<organism evidence="7">
    <name type="scientific">Salvia splendens</name>
    <name type="common">Scarlet sage</name>
    <dbReference type="NCBI Taxonomy" id="180675"/>
    <lineage>
        <taxon>Eukaryota</taxon>
        <taxon>Viridiplantae</taxon>
        <taxon>Streptophyta</taxon>
        <taxon>Embryophyta</taxon>
        <taxon>Tracheophyta</taxon>
        <taxon>Spermatophyta</taxon>
        <taxon>Magnoliopsida</taxon>
        <taxon>eudicotyledons</taxon>
        <taxon>Gunneridae</taxon>
        <taxon>Pentapetalae</taxon>
        <taxon>asterids</taxon>
        <taxon>lamiids</taxon>
        <taxon>Lamiales</taxon>
        <taxon>Lamiaceae</taxon>
        <taxon>Nepetoideae</taxon>
        <taxon>Mentheae</taxon>
        <taxon>Salviinae</taxon>
        <taxon>Salvia</taxon>
        <taxon>Salvia subgen. Calosphace</taxon>
        <taxon>core Calosphace</taxon>
    </lineage>
</organism>
<reference evidence="7" key="1">
    <citation type="submission" date="2018-01" db="EMBL/GenBank/DDBJ databases">
        <authorList>
            <person name="Mao J.F."/>
        </authorList>
    </citation>
    <scope>NUCLEOTIDE SEQUENCE</scope>
    <source>
        <strain evidence="7">Huo1</strain>
        <tissue evidence="7">Leaf</tissue>
    </source>
</reference>
<sequence length="395" mass="44679">MDSRRNIPSAYNEHERMMRRDQLPPTHYLSTEPLVPELLDRKLATQAVEIEQLTTDNRKLAASYMALRQELADAKVEADKVREHMRSTQNEGDIQIRILLDKIAKTDADTGVWDTIKKELQVYNAEARRLMSAKLELSVKLEQATKELDLTYENIEKNPAMSSELASLRREYQRLRKTFEYEKCTNVEKVEQMKILERDLIGIAEEVDILRAAVLNAETRASGAVSYSSSYMNLDGRYPLPYYGNGGYSDSFGIAHPYIVNGALPEVINPYDSVAIAHPHMVNRGPAEMMNPYHNVGFPVGPVGAAWGGFYTFSPAVGAPPFSSPLVSNIVFEEKAGEIDKDSRECHDSLFAGIIRTYAKAGLFDETYSLLETMVEEYAFITFCLLWRIGHGWEM</sequence>
<keyword evidence="2" id="KW-0217">Developmental protein</keyword>
<evidence type="ECO:0000256" key="5">
    <source>
        <dbReference type="ARBA" id="ARBA00023089"/>
    </source>
</evidence>
<evidence type="ECO:0000256" key="1">
    <source>
        <dbReference type="ARBA" id="ARBA00005405"/>
    </source>
</evidence>
<dbReference type="PANTHER" id="PTHR33405:SF18">
    <property type="entry name" value="PROTEIN FLX-LIKE 4"/>
    <property type="match status" value="1"/>
</dbReference>
<comment type="similarity">
    <text evidence="1">Belongs to the FLX family.</text>
</comment>
<feature type="coiled-coil region" evidence="6">
    <location>
        <begin position="127"/>
        <end position="178"/>
    </location>
</feature>
<proteinExistence type="inferred from homology"/>
<comment type="caution">
    <text evidence="7">The sequence shown here is derived from an EMBL/GenBank/DDBJ whole genome shotgun (WGS) entry which is preliminary data.</text>
</comment>
<dbReference type="GO" id="GO:0030154">
    <property type="term" value="P:cell differentiation"/>
    <property type="evidence" value="ECO:0007669"/>
    <property type="project" value="UniProtKB-KW"/>
</dbReference>
<gene>
    <name evidence="7" type="ORF">SASPL_108929</name>
</gene>
<evidence type="ECO:0000313" key="8">
    <source>
        <dbReference type="Proteomes" id="UP000298416"/>
    </source>
</evidence>
<dbReference type="EMBL" id="PNBA02000003">
    <property type="protein sequence ID" value="KAG6430856.1"/>
    <property type="molecule type" value="Genomic_DNA"/>
</dbReference>
<evidence type="ECO:0000313" key="7">
    <source>
        <dbReference type="EMBL" id="KAG6430856.1"/>
    </source>
</evidence>
<evidence type="ECO:0000256" key="3">
    <source>
        <dbReference type="ARBA" id="ARBA00022782"/>
    </source>
</evidence>
<keyword evidence="5" id="KW-0287">Flowering</keyword>
<evidence type="ECO:0000256" key="6">
    <source>
        <dbReference type="SAM" id="Coils"/>
    </source>
</evidence>
<evidence type="ECO:0000256" key="4">
    <source>
        <dbReference type="ARBA" id="ARBA00023054"/>
    </source>
</evidence>
<keyword evidence="4 6" id="KW-0175">Coiled coil</keyword>
<dbReference type="PANTHER" id="PTHR33405">
    <property type="entry name" value="PROTEIN FLX-LIKE 2"/>
    <property type="match status" value="1"/>
</dbReference>
<keyword evidence="3" id="KW-0221">Differentiation</keyword>